<dbReference type="PANTHER" id="PTHR22847">
    <property type="entry name" value="WD40 REPEAT PROTEIN"/>
    <property type="match status" value="1"/>
</dbReference>
<keyword evidence="2" id="KW-0677">Repeat</keyword>
<organism evidence="4 5">
    <name type="scientific">Streptomyces atriruber</name>
    <dbReference type="NCBI Taxonomy" id="545121"/>
    <lineage>
        <taxon>Bacteria</taxon>
        <taxon>Bacillati</taxon>
        <taxon>Actinomycetota</taxon>
        <taxon>Actinomycetes</taxon>
        <taxon>Kitasatosporales</taxon>
        <taxon>Streptomycetaceae</taxon>
        <taxon>Streptomyces</taxon>
    </lineage>
</organism>
<dbReference type="InterPro" id="IPR029030">
    <property type="entry name" value="Caspase-like_dom_sf"/>
</dbReference>
<accession>A0ABV3BWG9</accession>
<dbReference type="PANTHER" id="PTHR22847:SF637">
    <property type="entry name" value="WD REPEAT DOMAIN 5B"/>
    <property type="match status" value="1"/>
</dbReference>
<dbReference type="SUPFAM" id="SSF50969">
    <property type="entry name" value="YVTN repeat-like/Quinoprotein amine dehydrogenase"/>
    <property type="match status" value="1"/>
</dbReference>
<evidence type="ECO:0000313" key="4">
    <source>
        <dbReference type="EMBL" id="MEU6824642.1"/>
    </source>
</evidence>
<dbReference type="InterPro" id="IPR015943">
    <property type="entry name" value="WD40/YVTN_repeat-like_dom_sf"/>
</dbReference>
<dbReference type="SUPFAM" id="SSF52540">
    <property type="entry name" value="P-loop containing nucleoside triphosphate hydrolases"/>
    <property type="match status" value="1"/>
</dbReference>
<dbReference type="Gene3D" id="2.130.10.10">
    <property type="entry name" value="YVTN repeat-like/Quinoprotein amine dehydrogenase"/>
    <property type="match status" value="3"/>
</dbReference>
<dbReference type="EMBL" id="JBEYXV010000016">
    <property type="protein sequence ID" value="MEU6824642.1"/>
    <property type="molecule type" value="Genomic_DNA"/>
</dbReference>
<dbReference type="SUPFAM" id="SSF52129">
    <property type="entry name" value="Caspase-like"/>
    <property type="match status" value="1"/>
</dbReference>
<sequence>MTADEPATKPAPARRFLLSTAIPDVSAHPEVARPELADDVARIDRLFLDELGYRRGADLGLGPTREQLTKGLRAFATAPDRAPDDYVVLYLACHGVTAERSGRHYLLLADSDARDLRGTALPTEDLVALLWEDTPVARLLVLIDACYAEEGADSALRAALEARRTHTSVTDPGSTGLVIIAASRRKEEAVAGALSAAFDRAVRSQATAGHAPAHIGIGQVMRAIRADPLVPPTQRANWSVTHAVADIPDFLANPRYVPGASGLKLEEIDRIIDLAGRERRARSAELTGFFLPRARGTDVPTEEVWDFTGRHTALTDITDWLAPHRAADRLCVVTGDPGSGKSSLLGMVTVLTDAAHGAAVPRTGLPARLPEPGAVDVAVNASHKTKRQLLDALSAASGCAAASLGALAAHLQARSEPLVVLMDSLDEALDPHDTVEELIAPLIDPRRQLPLRLLVGARPHIARLLPASATRIDLDDERHGDPQAVRAYTRKLLTTPGSVLCTAPPERVDAVAHAIAEAAGRSFLVARITARTTARETRVPDPDDRRWRDELPRLPGEAMERDLEQRLGPLAGRARDLLRPLAFAQGVGLPWGGVWPRLATAISGRTYGDEDIVWLTQAAGSYVVESVEDGESVYRIYHRALVEYLRESRSVERVQAVVAGVLRDLDHVYVRRYLALHAAEGGVLDPLVADADFVLTADPDQLLAALPQLRTADGRRAGRAVRDVEEVLRSRRVRAADPESRARLRLAAVCRKADVLAASCDRGDLPWRARWAAWNPHGGARRYEGMEALPGSGIVVPLDDGAFFLEKRPYWTGAVAWDLDTGDRSDQRSTDELIIGATWMAPPQLPGCAVALSNYRFPEATQGEMYTAQWRVLHVFGAVSGQYWCWRLDPHYLADAGHERLGLRRPEHVQVWRDAEGPGLPTRAVLHFADGDCLIYALGTKSSLSSANRRRRSRLSDFEKRRSEPLELQRSAEYVGRSEPGDERSGTTERITALAALPAEYGHKMLAGYSDATVRITDLDEFGPAVPTGHHGDILALAHVAGHAQGELVVTMGADGRVRLTSLTDGSPVRTLLKHVPPPRAFAVHRVGRQWIVAVATSDGLLHRVDLDRGRPLGLPLRIGSNGRVRLATFRLGPVECVSVQGPGRGLQLYDLVTGDRVGGQEGLHEASAVCAVDGTTAVGGDDGVIRLWPGVHAADSTRIDAHEAPVLAVGAVHGRGRGAGSALVSVGRDHRIRCWDLVEQRELWHRALPHAEPWTYSLVSCATVGRTREGHGLVVTGRIDGRVTTLTLPGGVPLEEREFTVPGIVTALTTGTVRGHDVVVAATDSGRIACWDVTHGRWYGLGPESESESEPAPELPAWVTALALDPDGSGRLFAGADDGTVREWTLPACRPLGEPLLVHDAPVHALAFARGTRGARAFSAGGDRRLVALSGEGEGKGKGKGKGKAWERRLPLPLRSLGEADGGGLLCGDERGTLWRLDEHAEGWELTEALDAVPSATAVTALTVDGTTAVAVGGSDGTVQVRDGASGALLHQLRPACESAVVELMAARRPGPGGAPRPTLFTRSELGVVEHWDLGGPAGARPPRTVLREVVLSGNGARSALARLPGPAPHDGEVALALDFQRYPSRMTVFDVDRGPLHGGLQLVGLQGLLAGGSAAVCCAGRWFLAVPAPPGLHLVDVETWHRLLLPGHSDVRALAVLPDGPGDALVLIGSYVTSVVPVAPVLAGLDGPSDRVRRLNVRATHEHASPVLGARHAVLLPGTQAYAMAGRRELVVARVHDGFVHTRVELPSVCTGLATGPHGELAVATRNGVILLDVPTESSSDTRP</sequence>
<dbReference type="InterPro" id="IPR001680">
    <property type="entry name" value="WD40_rpt"/>
</dbReference>
<dbReference type="InterPro" id="IPR036322">
    <property type="entry name" value="WD40_repeat_dom_sf"/>
</dbReference>
<dbReference type="InterPro" id="IPR011044">
    <property type="entry name" value="Quino_amine_DH_bsu"/>
</dbReference>
<evidence type="ECO:0000259" key="3">
    <source>
        <dbReference type="Pfam" id="PF00656"/>
    </source>
</evidence>
<keyword evidence="5" id="KW-1185">Reference proteome</keyword>
<feature type="domain" description="Peptidase C14 caspase" evidence="3">
    <location>
        <begin position="33"/>
        <end position="161"/>
    </location>
</feature>
<dbReference type="SUPFAM" id="SSF50998">
    <property type="entry name" value="Quinoprotein alcohol dehydrogenase-like"/>
    <property type="match status" value="1"/>
</dbReference>
<dbReference type="Pfam" id="PF00400">
    <property type="entry name" value="WD40"/>
    <property type="match status" value="1"/>
</dbReference>
<comment type="caution">
    <text evidence="4">The sequence shown here is derived from an EMBL/GenBank/DDBJ whole genome shotgun (WGS) entry which is preliminary data.</text>
</comment>
<dbReference type="InterPro" id="IPR011047">
    <property type="entry name" value="Quinoprotein_ADH-like_sf"/>
</dbReference>
<gene>
    <name evidence="4" type="ORF">ABZ921_28760</name>
</gene>
<dbReference type="SUPFAM" id="SSF50978">
    <property type="entry name" value="WD40 repeat-like"/>
    <property type="match status" value="1"/>
</dbReference>
<dbReference type="InterPro" id="IPR027417">
    <property type="entry name" value="P-loop_NTPase"/>
</dbReference>
<dbReference type="Pfam" id="PF00656">
    <property type="entry name" value="Peptidase_C14"/>
    <property type="match status" value="1"/>
</dbReference>
<reference evidence="4 5" key="1">
    <citation type="submission" date="2024-06" db="EMBL/GenBank/DDBJ databases">
        <title>The Natural Products Discovery Center: Release of the First 8490 Sequenced Strains for Exploring Actinobacteria Biosynthetic Diversity.</title>
        <authorList>
            <person name="Kalkreuter E."/>
            <person name="Kautsar S.A."/>
            <person name="Yang D."/>
            <person name="Bader C.D."/>
            <person name="Teijaro C.N."/>
            <person name="Fluegel L."/>
            <person name="Davis C.M."/>
            <person name="Simpson J.R."/>
            <person name="Lauterbach L."/>
            <person name="Steele A.D."/>
            <person name="Gui C."/>
            <person name="Meng S."/>
            <person name="Li G."/>
            <person name="Viehrig K."/>
            <person name="Ye F."/>
            <person name="Su P."/>
            <person name="Kiefer A.F."/>
            <person name="Nichols A."/>
            <person name="Cepeda A.J."/>
            <person name="Yan W."/>
            <person name="Fan B."/>
            <person name="Jiang Y."/>
            <person name="Adhikari A."/>
            <person name="Zheng C.-J."/>
            <person name="Schuster L."/>
            <person name="Cowan T.M."/>
            <person name="Smanski M.J."/>
            <person name="Chevrette M.G."/>
            <person name="De Carvalho L.P.S."/>
            <person name="Shen B."/>
        </authorList>
    </citation>
    <scope>NUCLEOTIDE SEQUENCE [LARGE SCALE GENOMIC DNA]</scope>
    <source>
        <strain evidence="4 5">NPDC046838</strain>
    </source>
</reference>
<protein>
    <submittedName>
        <fullName evidence="4">Caspase family protein</fullName>
    </submittedName>
</protein>
<name>A0ABV3BWG9_9ACTN</name>
<dbReference type="InterPro" id="IPR011600">
    <property type="entry name" value="Pept_C14_caspase"/>
</dbReference>
<dbReference type="RefSeq" id="WP_359354142.1">
    <property type="nucleotide sequence ID" value="NZ_JBEYXV010000016.1"/>
</dbReference>
<evidence type="ECO:0000313" key="5">
    <source>
        <dbReference type="Proteomes" id="UP001551176"/>
    </source>
</evidence>
<proteinExistence type="predicted"/>
<evidence type="ECO:0000256" key="1">
    <source>
        <dbReference type="ARBA" id="ARBA00022574"/>
    </source>
</evidence>
<dbReference type="Gene3D" id="3.40.50.1460">
    <property type="match status" value="1"/>
</dbReference>
<dbReference type="Proteomes" id="UP001551176">
    <property type="component" value="Unassembled WGS sequence"/>
</dbReference>
<dbReference type="SMART" id="SM00320">
    <property type="entry name" value="WD40"/>
    <property type="match status" value="5"/>
</dbReference>
<evidence type="ECO:0000256" key="2">
    <source>
        <dbReference type="ARBA" id="ARBA00022737"/>
    </source>
</evidence>
<keyword evidence="1" id="KW-0853">WD repeat</keyword>